<dbReference type="EMBL" id="CAJNOR010002774">
    <property type="protein sequence ID" value="CAF1339527.1"/>
    <property type="molecule type" value="Genomic_DNA"/>
</dbReference>
<accession>A0A813TTT1</accession>
<dbReference type="EMBL" id="CAJNOJ010000015">
    <property type="protein sequence ID" value="CAF0814303.1"/>
    <property type="molecule type" value="Genomic_DNA"/>
</dbReference>
<reference evidence="2" key="1">
    <citation type="submission" date="2021-02" db="EMBL/GenBank/DDBJ databases">
        <authorList>
            <person name="Nowell W R."/>
        </authorList>
    </citation>
    <scope>NUCLEOTIDE SEQUENCE</scope>
</reference>
<keyword evidence="4" id="KW-1185">Reference proteome</keyword>
<comment type="caution">
    <text evidence="2">The sequence shown here is derived from an EMBL/GenBank/DDBJ whole genome shotgun (WGS) entry which is preliminary data.</text>
</comment>
<dbReference type="GO" id="GO:0005739">
    <property type="term" value="C:mitochondrion"/>
    <property type="evidence" value="ECO:0007669"/>
    <property type="project" value="TreeGrafter"/>
</dbReference>
<evidence type="ECO:0000313" key="3">
    <source>
        <dbReference type="EMBL" id="CAF1339527.1"/>
    </source>
</evidence>
<dbReference type="AlphaFoldDB" id="A0A813TTT1"/>
<name>A0A813TTT1_ADIRI</name>
<protein>
    <recommendedName>
        <fullName evidence="1">Beta-lactamase-related domain-containing protein</fullName>
    </recommendedName>
</protein>
<dbReference type="GO" id="GO:0006508">
    <property type="term" value="P:proteolysis"/>
    <property type="evidence" value="ECO:0007669"/>
    <property type="project" value="TreeGrafter"/>
</dbReference>
<evidence type="ECO:0000259" key="1">
    <source>
        <dbReference type="Pfam" id="PF00144"/>
    </source>
</evidence>
<gene>
    <name evidence="2" type="ORF">EDS130_LOCUS5514</name>
    <name evidence="3" type="ORF">XAT740_LOCUS30877</name>
</gene>
<dbReference type="GO" id="GO:0019216">
    <property type="term" value="P:regulation of lipid metabolic process"/>
    <property type="evidence" value="ECO:0007669"/>
    <property type="project" value="TreeGrafter"/>
</dbReference>
<dbReference type="InterPro" id="IPR001466">
    <property type="entry name" value="Beta-lactam-related"/>
</dbReference>
<dbReference type="PANTHER" id="PTHR46520:SF1">
    <property type="entry name" value="SERINE BETA-LACTAMASE-LIKE PROTEIN LACTB, MITOCHONDRIAL"/>
    <property type="match status" value="1"/>
</dbReference>
<dbReference type="InterPro" id="IPR052794">
    <property type="entry name" value="Mito_Ser_Protease_LACTB"/>
</dbReference>
<dbReference type="Proteomes" id="UP000663828">
    <property type="component" value="Unassembled WGS sequence"/>
</dbReference>
<dbReference type="Gene3D" id="3.40.710.10">
    <property type="entry name" value="DD-peptidase/beta-lactamase superfamily"/>
    <property type="match status" value="1"/>
</dbReference>
<dbReference type="Proteomes" id="UP000663852">
    <property type="component" value="Unassembled WGS sequence"/>
</dbReference>
<dbReference type="OrthoDB" id="5946976at2759"/>
<proteinExistence type="predicted"/>
<dbReference type="PANTHER" id="PTHR46520">
    <property type="entry name" value="SERINE BETA-LACTAMASE-LIKE PROTEIN LACTB, MITOCHONDRIAL"/>
    <property type="match status" value="1"/>
</dbReference>
<dbReference type="InterPro" id="IPR012338">
    <property type="entry name" value="Beta-lactam/transpept-like"/>
</dbReference>
<evidence type="ECO:0000313" key="2">
    <source>
        <dbReference type="EMBL" id="CAF0814303.1"/>
    </source>
</evidence>
<organism evidence="2 5">
    <name type="scientific">Adineta ricciae</name>
    <name type="common">Rotifer</name>
    <dbReference type="NCBI Taxonomy" id="249248"/>
    <lineage>
        <taxon>Eukaryota</taxon>
        <taxon>Metazoa</taxon>
        <taxon>Spiralia</taxon>
        <taxon>Gnathifera</taxon>
        <taxon>Rotifera</taxon>
        <taxon>Eurotatoria</taxon>
        <taxon>Bdelloidea</taxon>
        <taxon>Adinetida</taxon>
        <taxon>Adinetidae</taxon>
        <taxon>Adineta</taxon>
    </lineage>
</organism>
<dbReference type="GO" id="GO:0008233">
    <property type="term" value="F:peptidase activity"/>
    <property type="evidence" value="ECO:0007669"/>
    <property type="project" value="TreeGrafter"/>
</dbReference>
<sequence>MSDTFIDKFNAECHGYLKSELNIRLLSLSSAKDKSTASEYYFAEYQRCLSEQMNFVNYITEQQASLDTLKSCEATIDAFLERLKAVHEYELKQNDLFEQILNELTTMNPSGKAERLRLLEQIDDLIAAKAKLTGSMNDTNPSTMQLAAKSSDTFKNIFIAFQEKKNVCNEFIVDECEMGVFTRYYFLSKPVLICATTGLLWARFNQESDVYKEELKKTIDNVDLLCQAYKEKQGIPGVSIGVTMHGSAVWKKGFGLADIEQRVPCTSSTVMRIASISKTFTTAIAAQFVEKGKLNWDDTIDKHHRELPKFLYDNVLVSITIRQLATHTSGIRHYWKKGEVETDDEFVLPEYYLTRSYPTVSEALSIFLHDELLHQPGSSWRYTTHGYTLLSAVLECISDGKRAFPALLQDLIIKPLDLRHTKLEYPDEIVPNRSRYYCRRTVKEGLRNVAYVDLSYKWAGGGMLSNVNDLLVYANTLLQCYQTKSTRSESTQSFLKAETIAEMWSPIAVTNDKNTFYGLGWMISKERTSAVHEDAIPFHVYHTGGAVGATSVLLIIPCTKKCSNPRCGICVVILANLQSARGIYQTALDIALLFRQISPCSSKYRQ</sequence>
<evidence type="ECO:0000313" key="5">
    <source>
        <dbReference type="Proteomes" id="UP000663852"/>
    </source>
</evidence>
<evidence type="ECO:0000313" key="4">
    <source>
        <dbReference type="Proteomes" id="UP000663828"/>
    </source>
</evidence>
<dbReference type="Pfam" id="PF00144">
    <property type="entry name" value="Beta-lactamase"/>
    <property type="match status" value="1"/>
</dbReference>
<feature type="domain" description="Beta-lactamase-related" evidence="1">
    <location>
        <begin position="225"/>
        <end position="579"/>
    </location>
</feature>
<dbReference type="SUPFAM" id="SSF56601">
    <property type="entry name" value="beta-lactamase/transpeptidase-like"/>
    <property type="match status" value="1"/>
</dbReference>